<gene>
    <name evidence="2" type="ORF">EDD18DRAFT_148415</name>
</gene>
<evidence type="ECO:0008006" key="4">
    <source>
        <dbReference type="Google" id="ProtNLM"/>
    </source>
</evidence>
<sequence length="71" mass="7954">MIPLLVMSSVFHEDALLACLCFCTAIQLPCSQKQNHVRQTLVSSRENASEKNFSYVIQFCQVSFELKIAGS</sequence>
<feature type="chain" id="PRO_5041211570" description="Secreted protein" evidence="1">
    <location>
        <begin position="26"/>
        <end position="71"/>
    </location>
</feature>
<evidence type="ECO:0000313" key="3">
    <source>
        <dbReference type="Proteomes" id="UP001175228"/>
    </source>
</evidence>
<feature type="signal peptide" evidence="1">
    <location>
        <begin position="1"/>
        <end position="25"/>
    </location>
</feature>
<dbReference type="AlphaFoldDB" id="A0AA39Q6P6"/>
<keyword evidence="1" id="KW-0732">Signal</keyword>
<organism evidence="2 3">
    <name type="scientific">Armillaria luteobubalina</name>
    <dbReference type="NCBI Taxonomy" id="153913"/>
    <lineage>
        <taxon>Eukaryota</taxon>
        <taxon>Fungi</taxon>
        <taxon>Dikarya</taxon>
        <taxon>Basidiomycota</taxon>
        <taxon>Agaricomycotina</taxon>
        <taxon>Agaricomycetes</taxon>
        <taxon>Agaricomycetidae</taxon>
        <taxon>Agaricales</taxon>
        <taxon>Marasmiineae</taxon>
        <taxon>Physalacriaceae</taxon>
        <taxon>Armillaria</taxon>
    </lineage>
</organism>
<proteinExistence type="predicted"/>
<dbReference type="EMBL" id="JAUEPU010000013">
    <property type="protein sequence ID" value="KAK0497272.1"/>
    <property type="molecule type" value="Genomic_DNA"/>
</dbReference>
<accession>A0AA39Q6P6</accession>
<name>A0AA39Q6P6_9AGAR</name>
<dbReference type="Proteomes" id="UP001175228">
    <property type="component" value="Unassembled WGS sequence"/>
</dbReference>
<reference evidence="2" key="1">
    <citation type="submission" date="2023-06" db="EMBL/GenBank/DDBJ databases">
        <authorList>
            <consortium name="Lawrence Berkeley National Laboratory"/>
            <person name="Ahrendt S."/>
            <person name="Sahu N."/>
            <person name="Indic B."/>
            <person name="Wong-Bajracharya J."/>
            <person name="Merenyi Z."/>
            <person name="Ke H.-M."/>
            <person name="Monk M."/>
            <person name="Kocsube S."/>
            <person name="Drula E."/>
            <person name="Lipzen A."/>
            <person name="Balint B."/>
            <person name="Henrissat B."/>
            <person name="Andreopoulos B."/>
            <person name="Martin F.M."/>
            <person name="Harder C.B."/>
            <person name="Rigling D."/>
            <person name="Ford K.L."/>
            <person name="Foster G.D."/>
            <person name="Pangilinan J."/>
            <person name="Papanicolaou A."/>
            <person name="Barry K."/>
            <person name="LaButti K."/>
            <person name="Viragh M."/>
            <person name="Koriabine M."/>
            <person name="Yan M."/>
            <person name="Riley R."/>
            <person name="Champramary S."/>
            <person name="Plett K.L."/>
            <person name="Tsai I.J."/>
            <person name="Slot J."/>
            <person name="Sipos G."/>
            <person name="Plett J."/>
            <person name="Nagy L.G."/>
            <person name="Grigoriev I.V."/>
        </authorList>
    </citation>
    <scope>NUCLEOTIDE SEQUENCE</scope>
    <source>
        <strain evidence="2">HWK02</strain>
    </source>
</reference>
<keyword evidence="3" id="KW-1185">Reference proteome</keyword>
<comment type="caution">
    <text evidence="2">The sequence shown here is derived from an EMBL/GenBank/DDBJ whole genome shotgun (WGS) entry which is preliminary data.</text>
</comment>
<evidence type="ECO:0000256" key="1">
    <source>
        <dbReference type="SAM" id="SignalP"/>
    </source>
</evidence>
<protein>
    <recommendedName>
        <fullName evidence="4">Secreted protein</fullName>
    </recommendedName>
</protein>
<evidence type="ECO:0000313" key="2">
    <source>
        <dbReference type="EMBL" id="KAK0497272.1"/>
    </source>
</evidence>